<feature type="domain" description="Xylose isomerase-like TIM barrel" evidence="10">
    <location>
        <begin position="34"/>
        <end position="290"/>
    </location>
</feature>
<keyword evidence="7" id="KW-0862">Zinc</keyword>
<dbReference type="GO" id="GO:0003906">
    <property type="term" value="F:DNA-(apurinic or apyrimidinic site) endonuclease activity"/>
    <property type="evidence" value="ECO:0007669"/>
    <property type="project" value="TreeGrafter"/>
</dbReference>
<keyword evidence="11" id="KW-0540">Nuclease</keyword>
<dbReference type="GO" id="GO:0003677">
    <property type="term" value="F:DNA binding"/>
    <property type="evidence" value="ECO:0007669"/>
    <property type="project" value="InterPro"/>
</dbReference>
<evidence type="ECO:0000256" key="7">
    <source>
        <dbReference type="ARBA" id="ARBA00022833"/>
    </source>
</evidence>
<name>A0A3N4KRU8_9PEZI</name>
<dbReference type="GO" id="GO:0005739">
    <property type="term" value="C:mitochondrion"/>
    <property type="evidence" value="ECO:0007669"/>
    <property type="project" value="TreeGrafter"/>
</dbReference>
<evidence type="ECO:0000313" key="12">
    <source>
        <dbReference type="Proteomes" id="UP000277580"/>
    </source>
</evidence>
<evidence type="ECO:0000313" key="11">
    <source>
        <dbReference type="EMBL" id="RPB13273.1"/>
    </source>
</evidence>
<sequence>MIPAVARTVGMKMLVGAHVSMAKGVQNAITNSNNIGGNAFALFLKSQRKWASPDMKESDAVAFREACKESRFDPKRHILPHGSYLINLAQSDKEKAKQAYDCFIDDLKRCERLGIGLYNFHPGSTLGLPRSEALARIAAHLNRAHKETRFVKTVLENMAGQGNIIGANFEDLRDIIADVMDKDRVGVCLDTCHLFAAGHDIRTQASYDTVMANFDRIVGREYLVALHLNDSKAPLGSNRDLHQNIGVGFLGLEAFRVLMNDKKLEGLPMVLETPMKVESTWAEEIKLLESLVGTPGNDPDFLVKAAKLSAKGEEERKAAEAAEKKKAIKKAPKPRKKGGKKQSEESWEDGNTEDEAEHSCEH</sequence>
<dbReference type="SMART" id="SM00518">
    <property type="entry name" value="AP2Ec"/>
    <property type="match status" value="1"/>
</dbReference>
<dbReference type="SUPFAM" id="SSF51658">
    <property type="entry name" value="Xylose isomerase-like"/>
    <property type="match status" value="1"/>
</dbReference>
<feature type="compositionally biased region" description="Acidic residues" evidence="9">
    <location>
        <begin position="345"/>
        <end position="356"/>
    </location>
</feature>
<evidence type="ECO:0000256" key="3">
    <source>
        <dbReference type="ARBA" id="ARBA00021759"/>
    </source>
</evidence>
<gene>
    <name evidence="11" type="ORF">P167DRAFT_522177</name>
</gene>
<evidence type="ECO:0000259" key="10">
    <source>
        <dbReference type="Pfam" id="PF01261"/>
    </source>
</evidence>
<feature type="compositionally biased region" description="Basic and acidic residues" evidence="9">
    <location>
        <begin position="310"/>
        <end position="325"/>
    </location>
</feature>
<dbReference type="PANTHER" id="PTHR21445:SF0">
    <property type="entry name" value="APURINIC-APYRIMIDINIC ENDONUCLEASE"/>
    <property type="match status" value="1"/>
</dbReference>
<keyword evidence="6" id="KW-0378">Hydrolase</keyword>
<dbReference type="GO" id="GO:0008081">
    <property type="term" value="F:phosphoric diester hydrolase activity"/>
    <property type="evidence" value="ECO:0007669"/>
    <property type="project" value="TreeGrafter"/>
</dbReference>
<dbReference type="InterPro" id="IPR036237">
    <property type="entry name" value="Xyl_isomerase-like_sf"/>
</dbReference>
<evidence type="ECO:0000256" key="6">
    <source>
        <dbReference type="ARBA" id="ARBA00022801"/>
    </source>
</evidence>
<evidence type="ECO:0000256" key="1">
    <source>
        <dbReference type="ARBA" id="ARBA00001947"/>
    </source>
</evidence>
<protein>
    <recommendedName>
        <fullName evidence="3">Apurinic-apyrimidinic endonuclease 1</fullName>
    </recommendedName>
</protein>
<dbReference type="PROSITE" id="PS00730">
    <property type="entry name" value="AP_NUCLEASE_F2_2"/>
    <property type="match status" value="1"/>
</dbReference>
<dbReference type="CDD" id="cd00019">
    <property type="entry name" value="AP2Ec"/>
    <property type="match status" value="1"/>
</dbReference>
<dbReference type="InterPro" id="IPR018246">
    <property type="entry name" value="AP_endonuc_F2_Zn_BS"/>
</dbReference>
<dbReference type="PROSITE" id="PS00731">
    <property type="entry name" value="AP_NUCLEASE_F2_3"/>
    <property type="match status" value="1"/>
</dbReference>
<keyword evidence="8" id="KW-0234">DNA repair</keyword>
<dbReference type="EMBL" id="ML119124">
    <property type="protein sequence ID" value="RPB13273.1"/>
    <property type="molecule type" value="Genomic_DNA"/>
</dbReference>
<dbReference type="InterPro" id="IPR013022">
    <property type="entry name" value="Xyl_isomerase-like_TIM-brl"/>
</dbReference>
<keyword evidence="4" id="KW-0479">Metal-binding</keyword>
<feature type="compositionally biased region" description="Basic residues" evidence="9">
    <location>
        <begin position="326"/>
        <end position="340"/>
    </location>
</feature>
<comment type="cofactor">
    <cofactor evidence="1">
        <name>Zn(2+)</name>
        <dbReference type="ChEBI" id="CHEBI:29105"/>
    </cofactor>
</comment>
<dbReference type="Pfam" id="PF01261">
    <property type="entry name" value="AP_endonuc_2"/>
    <property type="match status" value="1"/>
</dbReference>
<dbReference type="FunCoup" id="A0A3N4KRU8">
    <property type="interactions" value="48"/>
</dbReference>
<dbReference type="Proteomes" id="UP000277580">
    <property type="component" value="Unassembled WGS sequence"/>
</dbReference>
<evidence type="ECO:0000256" key="5">
    <source>
        <dbReference type="ARBA" id="ARBA00022763"/>
    </source>
</evidence>
<evidence type="ECO:0000256" key="4">
    <source>
        <dbReference type="ARBA" id="ARBA00022723"/>
    </source>
</evidence>
<dbReference type="STRING" id="1392247.A0A3N4KRU8"/>
<accession>A0A3N4KRU8</accession>
<evidence type="ECO:0000256" key="2">
    <source>
        <dbReference type="ARBA" id="ARBA00005340"/>
    </source>
</evidence>
<dbReference type="GO" id="GO:0005634">
    <property type="term" value="C:nucleus"/>
    <property type="evidence" value="ECO:0007669"/>
    <property type="project" value="TreeGrafter"/>
</dbReference>
<feature type="region of interest" description="Disordered" evidence="9">
    <location>
        <begin position="309"/>
        <end position="362"/>
    </location>
</feature>
<keyword evidence="11" id="KW-0255">Endonuclease</keyword>
<dbReference type="Gene3D" id="3.20.20.150">
    <property type="entry name" value="Divalent-metal-dependent TIM barrel enzymes"/>
    <property type="match status" value="1"/>
</dbReference>
<dbReference type="PROSITE" id="PS51432">
    <property type="entry name" value="AP_NUCLEASE_F2_4"/>
    <property type="match status" value="1"/>
</dbReference>
<dbReference type="NCBIfam" id="TIGR00587">
    <property type="entry name" value="nfo"/>
    <property type="match status" value="1"/>
</dbReference>
<keyword evidence="12" id="KW-1185">Reference proteome</keyword>
<dbReference type="HAMAP" id="MF_00152">
    <property type="entry name" value="Nfo"/>
    <property type="match status" value="1"/>
</dbReference>
<keyword evidence="5" id="KW-0227">DNA damage</keyword>
<proteinExistence type="inferred from homology"/>
<dbReference type="InterPro" id="IPR001719">
    <property type="entry name" value="AP_endonuc_2"/>
</dbReference>
<dbReference type="GO" id="GO:0008270">
    <property type="term" value="F:zinc ion binding"/>
    <property type="evidence" value="ECO:0007669"/>
    <property type="project" value="InterPro"/>
</dbReference>
<dbReference type="PROSITE" id="PS00729">
    <property type="entry name" value="AP_NUCLEASE_F2_1"/>
    <property type="match status" value="1"/>
</dbReference>
<dbReference type="InParanoid" id="A0A3N4KRU8"/>
<dbReference type="OrthoDB" id="7663182at2759"/>
<evidence type="ECO:0000256" key="9">
    <source>
        <dbReference type="SAM" id="MobiDB-lite"/>
    </source>
</evidence>
<organism evidence="11 12">
    <name type="scientific">Morchella conica CCBAS932</name>
    <dbReference type="NCBI Taxonomy" id="1392247"/>
    <lineage>
        <taxon>Eukaryota</taxon>
        <taxon>Fungi</taxon>
        <taxon>Dikarya</taxon>
        <taxon>Ascomycota</taxon>
        <taxon>Pezizomycotina</taxon>
        <taxon>Pezizomycetes</taxon>
        <taxon>Pezizales</taxon>
        <taxon>Morchellaceae</taxon>
        <taxon>Morchella</taxon>
    </lineage>
</organism>
<comment type="similarity">
    <text evidence="2">Belongs to the AP endonuclease 2 family.</text>
</comment>
<evidence type="ECO:0000256" key="8">
    <source>
        <dbReference type="ARBA" id="ARBA00023204"/>
    </source>
</evidence>
<dbReference type="PANTHER" id="PTHR21445">
    <property type="entry name" value="ENDONUCLEASE IV ENDODEOXYRIBONUCLEASE IV"/>
    <property type="match status" value="1"/>
</dbReference>
<dbReference type="NCBIfam" id="NF002199">
    <property type="entry name" value="PRK01060.1-4"/>
    <property type="match status" value="1"/>
</dbReference>
<reference evidence="11 12" key="1">
    <citation type="journal article" date="2018" name="Nat. Ecol. Evol.">
        <title>Pezizomycetes genomes reveal the molecular basis of ectomycorrhizal truffle lifestyle.</title>
        <authorList>
            <person name="Murat C."/>
            <person name="Payen T."/>
            <person name="Noel B."/>
            <person name="Kuo A."/>
            <person name="Morin E."/>
            <person name="Chen J."/>
            <person name="Kohler A."/>
            <person name="Krizsan K."/>
            <person name="Balestrini R."/>
            <person name="Da Silva C."/>
            <person name="Montanini B."/>
            <person name="Hainaut M."/>
            <person name="Levati E."/>
            <person name="Barry K.W."/>
            <person name="Belfiori B."/>
            <person name="Cichocki N."/>
            <person name="Clum A."/>
            <person name="Dockter R.B."/>
            <person name="Fauchery L."/>
            <person name="Guy J."/>
            <person name="Iotti M."/>
            <person name="Le Tacon F."/>
            <person name="Lindquist E.A."/>
            <person name="Lipzen A."/>
            <person name="Malagnac F."/>
            <person name="Mello A."/>
            <person name="Molinier V."/>
            <person name="Miyauchi S."/>
            <person name="Poulain J."/>
            <person name="Riccioni C."/>
            <person name="Rubini A."/>
            <person name="Sitrit Y."/>
            <person name="Splivallo R."/>
            <person name="Traeger S."/>
            <person name="Wang M."/>
            <person name="Zifcakova L."/>
            <person name="Wipf D."/>
            <person name="Zambonelli A."/>
            <person name="Paolocci F."/>
            <person name="Nowrousian M."/>
            <person name="Ottonello S."/>
            <person name="Baldrian P."/>
            <person name="Spatafora J.W."/>
            <person name="Henrissat B."/>
            <person name="Nagy L.G."/>
            <person name="Aury J.M."/>
            <person name="Wincker P."/>
            <person name="Grigoriev I.V."/>
            <person name="Bonfante P."/>
            <person name="Martin F.M."/>
        </authorList>
    </citation>
    <scope>NUCLEOTIDE SEQUENCE [LARGE SCALE GENOMIC DNA]</scope>
    <source>
        <strain evidence="11 12">CCBAS932</strain>
    </source>
</reference>
<dbReference type="AlphaFoldDB" id="A0A3N4KRU8"/>
<dbReference type="FunFam" id="3.20.20.150:FF:000001">
    <property type="entry name" value="Probable endonuclease 4"/>
    <property type="match status" value="1"/>
</dbReference>
<dbReference type="GO" id="GO:0006284">
    <property type="term" value="P:base-excision repair"/>
    <property type="evidence" value="ECO:0007669"/>
    <property type="project" value="TreeGrafter"/>
</dbReference>